<dbReference type="InterPro" id="IPR018392">
    <property type="entry name" value="LysM"/>
</dbReference>
<evidence type="ECO:0000256" key="2">
    <source>
        <dbReference type="SAM" id="Phobius"/>
    </source>
</evidence>
<protein>
    <submittedName>
        <fullName evidence="4">LysM peptidoglycan-binding domain-containing protein</fullName>
    </submittedName>
</protein>
<gene>
    <name evidence="4" type="ORF">KDK92_19950</name>
</gene>
<feature type="domain" description="LysM" evidence="3">
    <location>
        <begin position="248"/>
        <end position="298"/>
    </location>
</feature>
<keyword evidence="2" id="KW-0812">Transmembrane</keyword>
<dbReference type="AlphaFoldDB" id="A0A9J6P7B4"/>
<sequence>MKYKNQLIVGSSILVIILAVFLGARLIGNATQEDSTLGNGMINNEISDIADDGIIDHDKVDEDKNIENTDKDTKEDEKIEKTNEEEDTTSKIDDKENIDETNKDVDEKEKRDDTDKKLDENKTDETNKEADDKNEIKDEKTSKSEDKDGKTIDETKDGNKELDQSKGENVVYVFKNKYIVQPKETLSDITKKCLIANKLDESNNIYFEHAKKLISKVNNVSDPNLIITGSKMIIPTKANFEGLLPKGEEYTVKNGDTLHSIVINEMSWCEYFKAKELLMKNNNITNENSIQSGITIYIPDENGEV</sequence>
<comment type="caution">
    <text evidence="4">The sequence shown here is derived from an EMBL/GenBank/DDBJ whole genome shotgun (WGS) entry which is preliminary data.</text>
</comment>
<keyword evidence="2" id="KW-0472">Membrane</keyword>
<keyword evidence="5" id="KW-1185">Reference proteome</keyword>
<organism evidence="4 5">
    <name type="scientific">Oceanirhabdus seepicola</name>
    <dbReference type="NCBI Taxonomy" id="2828781"/>
    <lineage>
        <taxon>Bacteria</taxon>
        <taxon>Bacillati</taxon>
        <taxon>Bacillota</taxon>
        <taxon>Clostridia</taxon>
        <taxon>Eubacteriales</taxon>
        <taxon>Clostridiaceae</taxon>
        <taxon>Oceanirhabdus</taxon>
    </lineage>
</organism>
<dbReference type="Proteomes" id="UP001056429">
    <property type="component" value="Unassembled WGS sequence"/>
</dbReference>
<evidence type="ECO:0000256" key="1">
    <source>
        <dbReference type="SAM" id="MobiDB-lite"/>
    </source>
</evidence>
<feature type="transmembrane region" description="Helical" evidence="2">
    <location>
        <begin position="7"/>
        <end position="27"/>
    </location>
</feature>
<dbReference type="CDD" id="cd00118">
    <property type="entry name" value="LysM"/>
    <property type="match status" value="1"/>
</dbReference>
<dbReference type="SMART" id="SM00257">
    <property type="entry name" value="LysM"/>
    <property type="match status" value="2"/>
</dbReference>
<accession>A0A9J6P7B4</accession>
<reference evidence="4" key="1">
    <citation type="journal article" date="2021" name="mSystems">
        <title>Bacteria and Archaea Synergistically Convert Glycine Betaine to Biogenic Methane in the Formosa Cold Seep of the South China Sea.</title>
        <authorList>
            <person name="Li L."/>
            <person name="Zhang W."/>
            <person name="Zhang S."/>
            <person name="Song L."/>
            <person name="Sun Q."/>
            <person name="Zhang H."/>
            <person name="Xiang H."/>
            <person name="Dong X."/>
        </authorList>
    </citation>
    <scope>NUCLEOTIDE SEQUENCE</scope>
    <source>
        <strain evidence="4">ZWT</strain>
    </source>
</reference>
<evidence type="ECO:0000259" key="3">
    <source>
        <dbReference type="PROSITE" id="PS51782"/>
    </source>
</evidence>
<dbReference type="EMBL" id="JAGSOJ010000004">
    <property type="protein sequence ID" value="MCM1992022.1"/>
    <property type="molecule type" value="Genomic_DNA"/>
</dbReference>
<evidence type="ECO:0000313" key="5">
    <source>
        <dbReference type="Proteomes" id="UP001056429"/>
    </source>
</evidence>
<dbReference type="RefSeq" id="WP_250861152.1">
    <property type="nucleotide sequence ID" value="NZ_JAGSOJ010000004.1"/>
</dbReference>
<dbReference type="InterPro" id="IPR036779">
    <property type="entry name" value="LysM_dom_sf"/>
</dbReference>
<evidence type="ECO:0000313" key="4">
    <source>
        <dbReference type="EMBL" id="MCM1992022.1"/>
    </source>
</evidence>
<keyword evidence="2" id="KW-1133">Transmembrane helix</keyword>
<reference evidence="4" key="2">
    <citation type="submission" date="2021-04" db="EMBL/GenBank/DDBJ databases">
        <authorList>
            <person name="Dong X."/>
        </authorList>
    </citation>
    <scope>NUCLEOTIDE SEQUENCE</scope>
    <source>
        <strain evidence="4">ZWT</strain>
    </source>
</reference>
<dbReference type="PROSITE" id="PS51782">
    <property type="entry name" value="LYSM"/>
    <property type="match status" value="1"/>
</dbReference>
<feature type="region of interest" description="Disordered" evidence="1">
    <location>
        <begin position="58"/>
        <end position="162"/>
    </location>
</feature>
<proteinExistence type="predicted"/>
<name>A0A9J6P7B4_9CLOT</name>
<dbReference type="Gene3D" id="3.10.350.10">
    <property type="entry name" value="LysM domain"/>
    <property type="match status" value="2"/>
</dbReference>